<accession>A0A2A5WBC9</accession>
<dbReference type="GO" id="GO:0009055">
    <property type="term" value="F:electron transfer activity"/>
    <property type="evidence" value="ECO:0007669"/>
    <property type="project" value="InterPro"/>
</dbReference>
<reference evidence="2 3" key="1">
    <citation type="submission" date="2017-08" db="EMBL/GenBank/DDBJ databases">
        <title>Fine stratification of microbial communities through a metagenomic profile of the photic zone.</title>
        <authorList>
            <person name="Haro-Moreno J.M."/>
            <person name="Lopez-Perez M."/>
            <person name="De La Torre J."/>
            <person name="Picazo A."/>
            <person name="Camacho A."/>
            <person name="Rodriguez-Valera F."/>
        </authorList>
    </citation>
    <scope>NUCLEOTIDE SEQUENCE [LARGE SCALE GENOMIC DNA]</scope>
    <source>
        <strain evidence="2">MED-G28</strain>
    </source>
</reference>
<dbReference type="AlphaFoldDB" id="A0A2A5WBC9"/>
<dbReference type="GO" id="GO:0020037">
    <property type="term" value="F:heme binding"/>
    <property type="evidence" value="ECO:0007669"/>
    <property type="project" value="InterPro"/>
</dbReference>
<dbReference type="InterPro" id="IPR008977">
    <property type="entry name" value="PHM/PNGase_F_dom_sf"/>
</dbReference>
<gene>
    <name evidence="2" type="ORF">CNF02_07400</name>
</gene>
<proteinExistence type="predicted"/>
<dbReference type="EMBL" id="NTJZ01000006">
    <property type="protein sequence ID" value="PDH33845.1"/>
    <property type="molecule type" value="Genomic_DNA"/>
</dbReference>
<evidence type="ECO:0000256" key="1">
    <source>
        <dbReference type="ARBA" id="ARBA00023157"/>
    </source>
</evidence>
<sequence length="629" mass="68968">MFRFNQGNRFVKTSLHFFLISIFTLFTSALFAGERIGDFALIDNQGTQHHMAWYDDQNAVVILPQAVGATDTDALAALQDLEAKYAEQGVVFFLMNPGMQIDRAAVSQDITALGVELPVLMDDAQLASEALGLTRLDEAVVYDPKSFEMIYRGPVATELESSIQRLLNGSDDSLITMSTSGASIEFTGTGVHTAPSYVNDVAPIVKENCANCHREGGIAPFAMDSKLALQGWSPMIREVVMTKRMPPGQIDSRVSHNMKNEMNLTDTEMQTLVRWVNAGSPIDGDSDPLVGLVWSDTKWTIGEQLGEPDMILRIPPQAVPATGVVDYRDIPIDLNLTEDRWVRGSEVAPDQKEVLHHIITTVIPPGGGEDMQTAFLSAINSLPEERAVKIRADMFAALAAGEAPPIDKIFQENPDINVGTLLGGSDPDLGSVAGYAPGNSFSLNEEGVGGLLKAGTNLSLQLHYTTSGKEVTDETEIGIWFYPEGEVPEQRMSGGVGNAFTIAIPPQAKDHEMQLVTYVKEEADLYSLMPHMHFRGKRMKFTAKYPDGSEELLLSVPAYDFNWQLAHELEEPYRIPAGTQIIAEGAFDNSAQNPANPDPSLEVNWGEQSWEEMFMGFYTWKNVDQGGED</sequence>
<name>A0A2A5WBC9_9GAMM</name>
<organism evidence="2 3">
    <name type="scientific">OM182 bacterium MED-G28</name>
    <dbReference type="NCBI Taxonomy" id="1986256"/>
    <lineage>
        <taxon>Bacteria</taxon>
        <taxon>Pseudomonadati</taxon>
        <taxon>Pseudomonadota</taxon>
        <taxon>Gammaproteobacteria</taxon>
        <taxon>OMG group</taxon>
        <taxon>OM182 clade</taxon>
    </lineage>
</organism>
<dbReference type="SUPFAM" id="SSF46626">
    <property type="entry name" value="Cytochrome c"/>
    <property type="match status" value="1"/>
</dbReference>
<dbReference type="Gene3D" id="2.60.120.230">
    <property type="match status" value="1"/>
</dbReference>
<comment type="caution">
    <text evidence="2">The sequence shown here is derived from an EMBL/GenBank/DDBJ whole genome shotgun (WGS) entry which is preliminary data.</text>
</comment>
<dbReference type="Gene3D" id="3.40.30.10">
    <property type="entry name" value="Glutaredoxin"/>
    <property type="match status" value="1"/>
</dbReference>
<dbReference type="Proteomes" id="UP000219329">
    <property type="component" value="Unassembled WGS sequence"/>
</dbReference>
<evidence type="ECO:0000313" key="3">
    <source>
        <dbReference type="Proteomes" id="UP000219329"/>
    </source>
</evidence>
<dbReference type="InterPro" id="IPR014784">
    <property type="entry name" value="Cu2_ascorb_mOase-like_C"/>
</dbReference>
<protein>
    <recommendedName>
        <fullName evidence="4">Cytochrome c domain-containing protein</fullName>
    </recommendedName>
</protein>
<dbReference type="SUPFAM" id="SSF52833">
    <property type="entry name" value="Thioredoxin-like"/>
    <property type="match status" value="1"/>
</dbReference>
<keyword evidence="1" id="KW-1015">Disulfide bond</keyword>
<dbReference type="InterPro" id="IPR036249">
    <property type="entry name" value="Thioredoxin-like_sf"/>
</dbReference>
<evidence type="ECO:0008006" key="4">
    <source>
        <dbReference type="Google" id="ProtNLM"/>
    </source>
</evidence>
<dbReference type="InterPro" id="IPR036909">
    <property type="entry name" value="Cyt_c-like_dom_sf"/>
</dbReference>
<dbReference type="GO" id="GO:0016715">
    <property type="term" value="F:oxidoreductase activity, acting on paired donors, with incorporation or reduction of molecular oxygen, reduced ascorbate as one donor, and incorporation of one atom of oxygen"/>
    <property type="evidence" value="ECO:0007669"/>
    <property type="project" value="InterPro"/>
</dbReference>
<evidence type="ECO:0000313" key="2">
    <source>
        <dbReference type="EMBL" id="PDH33845.1"/>
    </source>
</evidence>
<dbReference type="SUPFAM" id="SSF49742">
    <property type="entry name" value="PHM/PNGase F"/>
    <property type="match status" value="1"/>
</dbReference>